<evidence type="ECO:0000313" key="3">
    <source>
        <dbReference type="WBParaSite" id="Pan_g19923.t1"/>
    </source>
</evidence>
<evidence type="ECO:0000313" key="2">
    <source>
        <dbReference type="Proteomes" id="UP000492821"/>
    </source>
</evidence>
<dbReference type="AlphaFoldDB" id="A0A7E4VFN6"/>
<feature type="region of interest" description="Disordered" evidence="1">
    <location>
        <begin position="118"/>
        <end position="152"/>
    </location>
</feature>
<sequence>MVLDGKRPNSISTASELTSGTDHACALSPGVNDPETASLSGFDDTLLDEKPVFSVPPPPPYPPPGTPRKVRFSFDEDAQKTPTSGNRHQFIDPTGQEMRVFTFPEVEDFRRISTTDLEDVFDEEDTHSVSSYVTAPASPEGSEAPGSDDDWTEDFSKELWLQQSGLINKTMYVEHLRTRAS</sequence>
<accession>A0A7E4VFN6</accession>
<proteinExistence type="predicted"/>
<organism evidence="2 3">
    <name type="scientific">Panagrellus redivivus</name>
    <name type="common">Microworm</name>
    <dbReference type="NCBI Taxonomy" id="6233"/>
    <lineage>
        <taxon>Eukaryota</taxon>
        <taxon>Metazoa</taxon>
        <taxon>Ecdysozoa</taxon>
        <taxon>Nematoda</taxon>
        <taxon>Chromadorea</taxon>
        <taxon>Rhabditida</taxon>
        <taxon>Tylenchina</taxon>
        <taxon>Panagrolaimomorpha</taxon>
        <taxon>Panagrolaimoidea</taxon>
        <taxon>Panagrolaimidae</taxon>
        <taxon>Panagrellus</taxon>
    </lineage>
</organism>
<dbReference type="Proteomes" id="UP000492821">
    <property type="component" value="Unassembled WGS sequence"/>
</dbReference>
<protein>
    <submittedName>
        <fullName evidence="3">AGC-kinase C-terminal domain-containing protein</fullName>
    </submittedName>
</protein>
<keyword evidence="2" id="KW-1185">Reference proteome</keyword>
<name>A0A7E4VFN6_PANRE</name>
<feature type="compositionally biased region" description="Pro residues" evidence="1">
    <location>
        <begin position="54"/>
        <end position="66"/>
    </location>
</feature>
<reference evidence="2" key="1">
    <citation type="journal article" date="2013" name="Genetics">
        <title>The draft genome and transcriptome of Panagrellus redivivus are shaped by the harsh demands of a free-living lifestyle.</title>
        <authorList>
            <person name="Srinivasan J."/>
            <person name="Dillman A.R."/>
            <person name="Macchietto M.G."/>
            <person name="Heikkinen L."/>
            <person name="Lakso M."/>
            <person name="Fracchia K.M."/>
            <person name="Antoshechkin I."/>
            <person name="Mortazavi A."/>
            <person name="Wong G."/>
            <person name="Sternberg P.W."/>
        </authorList>
    </citation>
    <scope>NUCLEOTIDE SEQUENCE [LARGE SCALE GENOMIC DNA]</scope>
    <source>
        <strain evidence="2">MT8872</strain>
    </source>
</reference>
<feature type="region of interest" description="Disordered" evidence="1">
    <location>
        <begin position="1"/>
        <end position="95"/>
    </location>
</feature>
<dbReference type="WBParaSite" id="Pan_g19923.t1">
    <property type="protein sequence ID" value="Pan_g19923.t1"/>
    <property type="gene ID" value="Pan_g19923"/>
</dbReference>
<evidence type="ECO:0000256" key="1">
    <source>
        <dbReference type="SAM" id="MobiDB-lite"/>
    </source>
</evidence>
<reference evidence="3" key="2">
    <citation type="submission" date="2020-10" db="UniProtKB">
        <authorList>
            <consortium name="WormBaseParasite"/>
        </authorList>
    </citation>
    <scope>IDENTIFICATION</scope>
</reference>
<feature type="compositionally biased region" description="Polar residues" evidence="1">
    <location>
        <begin position="9"/>
        <end position="21"/>
    </location>
</feature>